<dbReference type="Gene3D" id="1.10.472.80">
    <property type="entry name" value="Ypt/Rab-GAP domain of gyp1p, domain 3"/>
    <property type="match status" value="1"/>
</dbReference>
<dbReference type="PROSITE" id="PS50086">
    <property type="entry name" value="TBC_RABGAP"/>
    <property type="match status" value="1"/>
</dbReference>
<dbReference type="Pfam" id="PF00566">
    <property type="entry name" value="RabGAP-TBC"/>
    <property type="match status" value="1"/>
</dbReference>
<feature type="domain" description="Rab-GAP TBC" evidence="2">
    <location>
        <begin position="60"/>
        <end position="234"/>
    </location>
</feature>
<evidence type="ECO:0000313" key="4">
    <source>
        <dbReference type="Proteomes" id="UP001210925"/>
    </source>
</evidence>
<sequence>MHKEPLDMLQQLSDFYRDNSELYSSFDINSYEQLTASEMAQFVLSVPQKLDVVLEDKSLEITPLGSFEIWSENLFRIEKDVVRTDRNHSFYPSIETSDPSEMISKCPKMGLLRDILMTFTSSFPNNEPGFVQGMADLCSPLLIHIEDESEAFWCFAGLMNKKKENFNNDGAGIKRQLELLRKLLKVMDLPLYTKLNEIGSMNLFCAFRWILVLFKREFPFEQTMKLWDTCFSNYYSTDFHIFICLTIFETHRNEIIGHIEDTDELLCFIHGLSNKMDSDAILASAEDLFLQFKKICKAQGCLQEGRLDLEKVLGSF</sequence>
<reference evidence="3" key="1">
    <citation type="submission" date="2020-05" db="EMBL/GenBank/DDBJ databases">
        <title>Phylogenomic resolution of chytrid fungi.</title>
        <authorList>
            <person name="Stajich J.E."/>
            <person name="Amses K."/>
            <person name="Simmons R."/>
            <person name="Seto K."/>
            <person name="Myers J."/>
            <person name="Bonds A."/>
            <person name="Quandt C.A."/>
            <person name="Barry K."/>
            <person name="Liu P."/>
            <person name="Grigoriev I."/>
            <person name="Longcore J.E."/>
            <person name="James T.Y."/>
        </authorList>
    </citation>
    <scope>NUCLEOTIDE SEQUENCE</scope>
    <source>
        <strain evidence="3">PLAUS21</strain>
    </source>
</reference>
<evidence type="ECO:0000313" key="3">
    <source>
        <dbReference type="EMBL" id="KAJ3255689.1"/>
    </source>
</evidence>
<name>A0AAD5UHC3_9FUNG</name>
<organism evidence="3 4">
    <name type="scientific">Boothiomyces macroporosus</name>
    <dbReference type="NCBI Taxonomy" id="261099"/>
    <lineage>
        <taxon>Eukaryota</taxon>
        <taxon>Fungi</taxon>
        <taxon>Fungi incertae sedis</taxon>
        <taxon>Chytridiomycota</taxon>
        <taxon>Chytridiomycota incertae sedis</taxon>
        <taxon>Chytridiomycetes</taxon>
        <taxon>Rhizophydiales</taxon>
        <taxon>Terramycetaceae</taxon>
        <taxon>Boothiomyces</taxon>
    </lineage>
</organism>
<accession>A0AAD5UHC3</accession>
<dbReference type="PANTHER" id="PTHR22957:SF502">
    <property type="entry name" value="SMALL G PROTEIN SIGNALING MODULATOR 2-RELATED"/>
    <property type="match status" value="1"/>
</dbReference>
<evidence type="ECO:0000259" key="2">
    <source>
        <dbReference type="PROSITE" id="PS50086"/>
    </source>
</evidence>
<comment type="caution">
    <text evidence="3">The sequence shown here is derived from an EMBL/GenBank/DDBJ whole genome shotgun (WGS) entry which is preliminary data.</text>
</comment>
<dbReference type="InterPro" id="IPR035969">
    <property type="entry name" value="Rab-GAP_TBC_sf"/>
</dbReference>
<protein>
    <recommendedName>
        <fullName evidence="2">Rab-GAP TBC domain-containing protein</fullName>
    </recommendedName>
</protein>
<keyword evidence="1" id="KW-0343">GTPase activation</keyword>
<dbReference type="EMBL" id="JADGKB010000062">
    <property type="protein sequence ID" value="KAJ3255689.1"/>
    <property type="molecule type" value="Genomic_DNA"/>
</dbReference>
<dbReference type="AlphaFoldDB" id="A0AAD5UHC3"/>
<proteinExistence type="predicted"/>
<dbReference type="PANTHER" id="PTHR22957">
    <property type="entry name" value="TBC1 DOMAIN FAMILY MEMBER GTPASE-ACTIVATING PROTEIN"/>
    <property type="match status" value="1"/>
</dbReference>
<dbReference type="SMART" id="SM00164">
    <property type="entry name" value="TBC"/>
    <property type="match status" value="1"/>
</dbReference>
<dbReference type="SUPFAM" id="SSF47923">
    <property type="entry name" value="Ypt/Rab-GAP domain of gyp1p"/>
    <property type="match status" value="2"/>
</dbReference>
<dbReference type="Proteomes" id="UP001210925">
    <property type="component" value="Unassembled WGS sequence"/>
</dbReference>
<gene>
    <name evidence="3" type="ORF">HK103_006131</name>
</gene>
<evidence type="ECO:0000256" key="1">
    <source>
        <dbReference type="ARBA" id="ARBA00022468"/>
    </source>
</evidence>
<keyword evidence="4" id="KW-1185">Reference proteome</keyword>
<dbReference type="Gene3D" id="1.10.8.270">
    <property type="entry name" value="putative rabgap domain of human tbc1 domain family member 14 like domains"/>
    <property type="match status" value="1"/>
</dbReference>
<dbReference type="GO" id="GO:0005096">
    <property type="term" value="F:GTPase activator activity"/>
    <property type="evidence" value="ECO:0007669"/>
    <property type="project" value="UniProtKB-KW"/>
</dbReference>
<dbReference type="InterPro" id="IPR000195">
    <property type="entry name" value="Rab-GAP-TBC_dom"/>
</dbReference>